<dbReference type="Proteomes" id="UP001597542">
    <property type="component" value="Unassembled WGS sequence"/>
</dbReference>
<name>A0ABW5I5L9_9PSEU</name>
<dbReference type="RefSeq" id="WP_344283027.1">
    <property type="nucleotide sequence ID" value="NZ_BAAAHV010000022.1"/>
</dbReference>
<comment type="caution">
    <text evidence="1">The sequence shown here is derived from an EMBL/GenBank/DDBJ whole genome shotgun (WGS) entry which is preliminary data.</text>
</comment>
<protein>
    <submittedName>
        <fullName evidence="1">Uncharacterized protein</fullName>
    </submittedName>
</protein>
<evidence type="ECO:0000313" key="1">
    <source>
        <dbReference type="EMBL" id="MFD2484213.1"/>
    </source>
</evidence>
<sequence>MYEVTTLRADLTALFEKAGLTDVEVDAAVADEHVRSAAYRRVIAAAVAPDPRELAAVLVRDPEPLTAKTAVVELVDHVAGETADPAEFRRRAAGIVAEADRLAPEKDREFVRQRVRDWELWLETENGRVPEAADLASASDWMQRRLADFSASRQVLGLLAEHGRTKKIRSTAANRAKSATP</sequence>
<proteinExistence type="predicted"/>
<gene>
    <name evidence="1" type="ORF">ACFSUT_28320</name>
</gene>
<organism evidence="1 2">
    <name type="scientific">Amycolatopsis albidoflavus</name>
    <dbReference type="NCBI Taxonomy" id="102226"/>
    <lineage>
        <taxon>Bacteria</taxon>
        <taxon>Bacillati</taxon>
        <taxon>Actinomycetota</taxon>
        <taxon>Actinomycetes</taxon>
        <taxon>Pseudonocardiales</taxon>
        <taxon>Pseudonocardiaceae</taxon>
        <taxon>Amycolatopsis</taxon>
    </lineage>
</organism>
<keyword evidence="2" id="KW-1185">Reference proteome</keyword>
<accession>A0ABW5I5L9</accession>
<reference evidence="2" key="1">
    <citation type="journal article" date="2019" name="Int. J. Syst. Evol. Microbiol.">
        <title>The Global Catalogue of Microorganisms (GCM) 10K type strain sequencing project: providing services to taxonomists for standard genome sequencing and annotation.</title>
        <authorList>
            <consortium name="The Broad Institute Genomics Platform"/>
            <consortium name="The Broad Institute Genome Sequencing Center for Infectious Disease"/>
            <person name="Wu L."/>
            <person name="Ma J."/>
        </authorList>
    </citation>
    <scope>NUCLEOTIDE SEQUENCE [LARGE SCALE GENOMIC DNA]</scope>
    <source>
        <strain evidence="2">CGMCC 4.7638</strain>
    </source>
</reference>
<evidence type="ECO:0000313" key="2">
    <source>
        <dbReference type="Proteomes" id="UP001597542"/>
    </source>
</evidence>
<dbReference type="EMBL" id="JBHUKQ010000014">
    <property type="protein sequence ID" value="MFD2484213.1"/>
    <property type="molecule type" value="Genomic_DNA"/>
</dbReference>